<proteinExistence type="predicted"/>
<gene>
    <name evidence="1" type="ORF">QOZ84_07890</name>
</gene>
<comment type="caution">
    <text evidence="1">The sequence shown here is derived from an EMBL/GenBank/DDBJ whole genome shotgun (WGS) entry which is preliminary data.</text>
</comment>
<organism evidence="1 2">
    <name type="scientific">Romboutsia sedimentorum</name>
    <dbReference type="NCBI Taxonomy" id="1368474"/>
    <lineage>
        <taxon>Bacteria</taxon>
        <taxon>Bacillati</taxon>
        <taxon>Bacillota</taxon>
        <taxon>Clostridia</taxon>
        <taxon>Peptostreptococcales</taxon>
        <taxon>Peptostreptococcaceae</taxon>
        <taxon>Romboutsia</taxon>
    </lineage>
</organism>
<evidence type="ECO:0000313" key="1">
    <source>
        <dbReference type="EMBL" id="MDK2563468.1"/>
    </source>
</evidence>
<accession>A0ABT7EBN4</accession>
<dbReference type="Proteomes" id="UP001301012">
    <property type="component" value="Unassembled WGS sequence"/>
</dbReference>
<protein>
    <submittedName>
        <fullName evidence="1">Uncharacterized protein</fullName>
    </submittedName>
</protein>
<name>A0ABT7EBN4_9FIRM</name>
<keyword evidence="2" id="KW-1185">Reference proteome</keyword>
<dbReference type="RefSeq" id="WP_284132408.1">
    <property type="nucleotide sequence ID" value="NZ_JASKYM010000002.1"/>
</dbReference>
<dbReference type="Gene3D" id="3.40.30.10">
    <property type="entry name" value="Glutaredoxin"/>
    <property type="match status" value="1"/>
</dbReference>
<sequence>MVIVNFILEGRLIIKINISILKKFCDINSNFNISVITMARSKNFLSPILDIKDFKGPTVAVLDKDFNIIGIFEERPLKVKTFNNFENIKLDYYKEKYILDSVEDFLDIMEKV</sequence>
<reference evidence="1 2" key="1">
    <citation type="submission" date="2023-05" db="EMBL/GenBank/DDBJ databases">
        <title>Rombocin, a short stable natural nisin variant, displays selective antimicrobial activity against Listeria monocytogenes and employs dual mode of action to kill target bacterial strains.</title>
        <authorList>
            <person name="Wambui J."/>
            <person name="Stephan R."/>
            <person name="Kuipers O.P."/>
        </authorList>
    </citation>
    <scope>NUCLEOTIDE SEQUENCE [LARGE SCALE GENOMIC DNA]</scope>
    <source>
        <strain evidence="1 2">RC002</strain>
    </source>
</reference>
<evidence type="ECO:0000313" key="2">
    <source>
        <dbReference type="Proteomes" id="UP001301012"/>
    </source>
</evidence>
<dbReference type="EMBL" id="JASKYM010000002">
    <property type="protein sequence ID" value="MDK2563468.1"/>
    <property type="molecule type" value="Genomic_DNA"/>
</dbReference>